<evidence type="ECO:0000256" key="4">
    <source>
        <dbReference type="ARBA" id="ARBA00022723"/>
    </source>
</evidence>
<evidence type="ECO:0000256" key="6">
    <source>
        <dbReference type="PIRNR" id="PIRNR001123"/>
    </source>
</evidence>
<evidence type="ECO:0000256" key="8">
    <source>
        <dbReference type="PIRSR" id="PIRSR001123-2"/>
    </source>
</evidence>
<dbReference type="SUPFAM" id="SSF53187">
    <property type="entry name" value="Zn-dependent exopeptidases"/>
    <property type="match status" value="1"/>
</dbReference>
<feature type="binding site" evidence="8">
    <location>
        <position position="208"/>
    </location>
    <ligand>
        <name>Zn(2+)</name>
        <dbReference type="ChEBI" id="CHEBI:29105"/>
        <label>2</label>
    </ligand>
</feature>
<dbReference type="PANTHER" id="PTHR32481:SF0">
    <property type="entry name" value="AMINOPEPTIDASE YPDE-RELATED"/>
    <property type="match status" value="1"/>
</dbReference>
<keyword evidence="2" id="KW-0031">Aminopeptidase</keyword>
<feature type="binding site" evidence="8">
    <location>
        <position position="230"/>
    </location>
    <ligand>
        <name>Zn(2+)</name>
        <dbReference type="ChEBI" id="CHEBI:29105"/>
        <label>1</label>
    </ligand>
</feature>
<dbReference type="EC" id="3.2.1.4" evidence="9"/>
<name>A0A2X3KIJ3_9BACT</name>
<dbReference type="GO" id="GO:0008810">
    <property type="term" value="F:cellulase activity"/>
    <property type="evidence" value="ECO:0007669"/>
    <property type="project" value="UniProtKB-EC"/>
</dbReference>
<dbReference type="KEGG" id="bana:BARAN1_0147"/>
<dbReference type="PIRSF" id="PIRSF001123">
    <property type="entry name" value="PepA_GA"/>
    <property type="match status" value="1"/>
</dbReference>
<keyword evidence="10" id="KW-1185">Reference proteome</keyword>
<protein>
    <submittedName>
        <fullName evidence="9">Cellulase</fullName>
        <ecNumber evidence="9">3.2.1.4</ecNumber>
    </submittedName>
</protein>
<reference evidence="10" key="1">
    <citation type="submission" date="2018-05" db="EMBL/GenBank/DDBJ databases">
        <authorList>
            <person name="Hao L."/>
        </authorList>
    </citation>
    <scope>NUCLEOTIDE SEQUENCE [LARGE SCALE GENOMIC DNA]</scope>
</reference>
<feature type="active site" description="Proton acceptor" evidence="7">
    <location>
        <position position="207"/>
    </location>
</feature>
<keyword evidence="9" id="KW-0326">Glycosidase</keyword>
<dbReference type="Pfam" id="PF05343">
    <property type="entry name" value="Peptidase_M42"/>
    <property type="match status" value="1"/>
</dbReference>
<feature type="binding site" evidence="8">
    <location>
        <position position="175"/>
    </location>
    <ligand>
        <name>Zn(2+)</name>
        <dbReference type="ChEBI" id="CHEBI:29105"/>
        <label>1</label>
    </ligand>
</feature>
<dbReference type="OrthoDB" id="9772053at2"/>
<keyword evidence="3" id="KW-0645">Protease</keyword>
<dbReference type="GO" id="GO:0046872">
    <property type="term" value="F:metal ion binding"/>
    <property type="evidence" value="ECO:0007669"/>
    <property type="project" value="UniProtKB-UniRule"/>
</dbReference>
<evidence type="ECO:0000256" key="5">
    <source>
        <dbReference type="ARBA" id="ARBA00022801"/>
    </source>
</evidence>
<evidence type="ECO:0000256" key="3">
    <source>
        <dbReference type="ARBA" id="ARBA00022670"/>
    </source>
</evidence>
<dbReference type="GO" id="GO:0004177">
    <property type="term" value="F:aminopeptidase activity"/>
    <property type="evidence" value="ECO:0007669"/>
    <property type="project" value="UniProtKB-UniRule"/>
</dbReference>
<feature type="binding site" evidence="8">
    <location>
        <position position="61"/>
    </location>
    <ligand>
        <name>Zn(2+)</name>
        <dbReference type="ChEBI" id="CHEBI:29105"/>
        <label>1</label>
    </ligand>
</feature>
<dbReference type="RefSeq" id="WP_122030427.1">
    <property type="nucleotide sequence ID" value="NZ_LS483254.1"/>
</dbReference>
<comment type="similarity">
    <text evidence="1 6">Belongs to the peptidase M42 family.</text>
</comment>
<dbReference type="CDD" id="cd05656">
    <property type="entry name" value="M42_Frv"/>
    <property type="match status" value="1"/>
</dbReference>
<dbReference type="AlphaFoldDB" id="A0A2X3KIJ3"/>
<evidence type="ECO:0000313" key="10">
    <source>
        <dbReference type="Proteomes" id="UP000249818"/>
    </source>
</evidence>
<dbReference type="SUPFAM" id="SSF101821">
    <property type="entry name" value="Aminopeptidase/glucanase lid domain"/>
    <property type="match status" value="1"/>
</dbReference>
<organism evidence="9 10">
    <name type="scientific">Candidatus Bipolaricaulis anaerobius</name>
    <dbReference type="NCBI Taxonomy" id="2026885"/>
    <lineage>
        <taxon>Bacteria</taxon>
        <taxon>Candidatus Bipolaricaulota</taxon>
        <taxon>Candidatus Bipolaricaulia</taxon>
        <taxon>Candidatus Bipolaricaulales</taxon>
        <taxon>Candidatus Bipolaricaulaceae</taxon>
        <taxon>Candidatus Bipolaricaulis</taxon>
    </lineage>
</organism>
<comment type="cofactor">
    <cofactor evidence="8">
        <name>a divalent metal cation</name>
        <dbReference type="ChEBI" id="CHEBI:60240"/>
    </cofactor>
    <text evidence="8">Binds 2 divalent metal cations per subunit.</text>
</comment>
<dbReference type="InterPro" id="IPR023367">
    <property type="entry name" value="Peptidase_M42_dom2"/>
</dbReference>
<evidence type="ECO:0000313" key="9">
    <source>
        <dbReference type="EMBL" id="SQD92172.1"/>
    </source>
</evidence>
<gene>
    <name evidence="9" type="ORF">BARAN1_0147</name>
</gene>
<feature type="binding site" evidence="8">
    <location>
        <position position="175"/>
    </location>
    <ligand>
        <name>Zn(2+)</name>
        <dbReference type="ChEBI" id="CHEBI:29105"/>
        <label>2</label>
    </ligand>
</feature>
<evidence type="ECO:0000256" key="7">
    <source>
        <dbReference type="PIRSR" id="PIRSR001123-1"/>
    </source>
</evidence>
<dbReference type="Proteomes" id="UP000249818">
    <property type="component" value="Chromosome BARAN1"/>
</dbReference>
<dbReference type="InterPro" id="IPR051464">
    <property type="entry name" value="Peptidase_M42_aminopept"/>
</dbReference>
<dbReference type="Gene3D" id="2.40.30.40">
    <property type="entry name" value="Peptidase M42, domain 2"/>
    <property type="match status" value="1"/>
</dbReference>
<dbReference type="PANTHER" id="PTHR32481">
    <property type="entry name" value="AMINOPEPTIDASE"/>
    <property type="match status" value="1"/>
</dbReference>
<keyword evidence="4 8" id="KW-0479">Metal-binding</keyword>
<accession>A0A2X3KIJ3</accession>
<evidence type="ECO:0000256" key="2">
    <source>
        <dbReference type="ARBA" id="ARBA00022438"/>
    </source>
</evidence>
<dbReference type="EMBL" id="LS483254">
    <property type="protein sequence ID" value="SQD92172.1"/>
    <property type="molecule type" value="Genomic_DNA"/>
</dbReference>
<keyword evidence="5 9" id="KW-0378">Hydrolase</keyword>
<proteinExistence type="inferred from homology"/>
<evidence type="ECO:0000256" key="1">
    <source>
        <dbReference type="ARBA" id="ARBA00006272"/>
    </source>
</evidence>
<dbReference type="InterPro" id="IPR008007">
    <property type="entry name" value="Peptidase_M42"/>
</dbReference>
<feature type="binding site" evidence="8">
    <location>
        <position position="318"/>
    </location>
    <ligand>
        <name>Zn(2+)</name>
        <dbReference type="ChEBI" id="CHEBI:29105"/>
        <label>2</label>
    </ligand>
</feature>
<dbReference type="Gene3D" id="3.40.630.10">
    <property type="entry name" value="Zn peptidases"/>
    <property type="match status" value="1"/>
</dbReference>
<dbReference type="GO" id="GO:0006508">
    <property type="term" value="P:proteolysis"/>
    <property type="evidence" value="ECO:0007669"/>
    <property type="project" value="UniProtKB-KW"/>
</dbReference>
<sequence length="347" mass="37526">MNLEQKLQKLSDAFGVAGFEDEAREVLHGMVSPYVESCETDTLGNLTCSRGSGDAVMLDAHMDEVGFMVKWIEKDGFLRLTALGGWDDRILMAHRLTILTRSGEKVHGVIGSTPPHIQSDGDRDKVVPLDDLFVDIGARSRDEAEAFGVHIGDPATIHYPFLRLQEGYVTGKAFDDRAGCLVAAEALRILAKEKLPYKLVVNFAVHEEGGLRGAKAAAYRVAPKLALALEGTIGADMPGVPEAKQPVRLGHGPAITLADRSITVKPKLARFLEKIADENGISYQYKLPAYGSTDAGAIHLERGGILTGVVSVPCRYIHSPVSTLYLADLEATLDLVVAFLRRAGELL</sequence>